<dbReference type="Proteomes" id="UP000019140">
    <property type="component" value="Unassembled WGS sequence"/>
</dbReference>
<accession>W4L3Z3</accession>
<reference evidence="1 2" key="1">
    <citation type="journal article" date="2014" name="Nature">
        <title>An environmental bacterial taxon with a large and distinct metabolic repertoire.</title>
        <authorList>
            <person name="Wilson M.C."/>
            <person name="Mori T."/>
            <person name="Ruckert C."/>
            <person name="Uria A.R."/>
            <person name="Helf M.J."/>
            <person name="Takada K."/>
            <person name="Gernert C."/>
            <person name="Steffens U.A."/>
            <person name="Heycke N."/>
            <person name="Schmitt S."/>
            <person name="Rinke C."/>
            <person name="Helfrich E.J."/>
            <person name="Brachmann A.O."/>
            <person name="Gurgui C."/>
            <person name="Wakimoto T."/>
            <person name="Kracht M."/>
            <person name="Crusemann M."/>
            <person name="Hentschel U."/>
            <person name="Abe I."/>
            <person name="Matsunaga S."/>
            <person name="Kalinowski J."/>
            <person name="Takeyama H."/>
            <person name="Piel J."/>
        </authorList>
    </citation>
    <scope>NUCLEOTIDE SEQUENCE [LARGE SCALE GENOMIC DNA]</scope>
    <source>
        <strain evidence="2">TSY2</strain>
    </source>
</reference>
<organism evidence="1 2">
    <name type="scientific">Candidatus Entotheonella gemina</name>
    <dbReference type="NCBI Taxonomy" id="1429439"/>
    <lineage>
        <taxon>Bacteria</taxon>
        <taxon>Pseudomonadati</taxon>
        <taxon>Nitrospinota/Tectimicrobiota group</taxon>
        <taxon>Candidatus Tectimicrobiota</taxon>
        <taxon>Candidatus Entotheonellia</taxon>
        <taxon>Candidatus Entotheonellales</taxon>
        <taxon>Candidatus Entotheonellaceae</taxon>
        <taxon>Candidatus Entotheonella</taxon>
    </lineage>
</organism>
<dbReference type="AlphaFoldDB" id="W4L3Z3"/>
<sequence>MRQEFALATAAFFGQQQIIYRPDCLYKEGLEIFRKFRRR</sequence>
<dbReference type="HOGENOM" id="CLU_3306492_0_0_7"/>
<name>W4L3Z3_9BACT</name>
<keyword evidence="2" id="KW-1185">Reference proteome</keyword>
<comment type="caution">
    <text evidence="1">The sequence shown here is derived from an EMBL/GenBank/DDBJ whole genome shotgun (WGS) entry which is preliminary data.</text>
</comment>
<evidence type="ECO:0000313" key="2">
    <source>
        <dbReference type="Proteomes" id="UP000019140"/>
    </source>
</evidence>
<proteinExistence type="predicted"/>
<gene>
    <name evidence="1" type="ORF">ETSY2_54695</name>
</gene>
<dbReference type="EMBL" id="AZHX01003122">
    <property type="protein sequence ID" value="ETW92056.1"/>
    <property type="molecule type" value="Genomic_DNA"/>
</dbReference>
<protein>
    <submittedName>
        <fullName evidence="1">Uncharacterized protein</fullName>
    </submittedName>
</protein>
<evidence type="ECO:0000313" key="1">
    <source>
        <dbReference type="EMBL" id="ETW92056.1"/>
    </source>
</evidence>